<evidence type="ECO:0000313" key="1">
    <source>
        <dbReference type="EMBL" id="GGJ08214.1"/>
    </source>
</evidence>
<dbReference type="Pfam" id="PF11739">
    <property type="entry name" value="YdbH-like"/>
    <property type="match status" value="2"/>
</dbReference>
<dbReference type="EMBL" id="BMNN01000007">
    <property type="protein sequence ID" value="GGJ08214.1"/>
    <property type="molecule type" value="Genomic_DNA"/>
</dbReference>
<evidence type="ECO:0000313" key="2">
    <source>
        <dbReference type="Proteomes" id="UP000633263"/>
    </source>
</evidence>
<proteinExistence type="predicted"/>
<keyword evidence="2" id="KW-1185">Reference proteome</keyword>
<gene>
    <name evidence="1" type="ORF">GCM10009083_26490</name>
</gene>
<name>A0ABQ2CUS2_9GAMM</name>
<evidence type="ECO:0008006" key="3">
    <source>
        <dbReference type="Google" id="ProtNLM"/>
    </source>
</evidence>
<dbReference type="Proteomes" id="UP000633263">
    <property type="component" value="Unassembled WGS sequence"/>
</dbReference>
<protein>
    <recommendedName>
        <fullName evidence="3">Dicarboxylate transport</fullName>
    </recommendedName>
</protein>
<dbReference type="InterPro" id="IPR021730">
    <property type="entry name" value="YdbH"/>
</dbReference>
<sequence length="760" mass="82877">MRRLAGLIAVLGVLSLLLVLAAQWLQRSLLAAGIEQWHWQELRWRDGQLHLQQIGAVYVHDQGRLGVRGGGVSLRPVWREGPRIGELSVDELQLIWQPVERLPEVDADQPWQLPSLADLADPLAWLPERLQVDRLLLQLPCPQGQCMLQGSVRLDSQAQPLELHGALQLASQEQRVSGQLDLTERNGRYLIQAALHLPEPLSLPGIGTLSGDAMLDLENETEQWRLNRGQITAKLENPEFAMPASLPRPETLMLDLKPDPASLADWQDRIDLALDIQAEGPLKGQLQGNLRLQSQDGWNASLDAARLRLAASRLELAEVELSNVELDWPLQASGDSDQLTLELGAEAPLTAGRLALAEDTLVLHSVRGQLGGARLLLPLAIPEELALTAPLRLSVDNLQQAVLQPQSWELQGELRYAGAGLDLDANLTAASGLDSRLQLDWPADQSWQLQATLNDIFLRAGNPLATTLVDWPDLLSFSSGRITGQIQASGLDSLQKLSGQVTLTGAEGIYDRAAFRGLTLPLSISLQGEQLRLATGGLRVDSLDPGLELGPLQARGSYATRLAQPARGVLELQSASLGVLGGRVSVEPGAIDLGQPRQSLVALVEGLELARLFEVYPAEGLSGRGTLDGRFPVSLVDGKLLIEDGRLQAREPGGVLRYQAEQLRTMAEGNPNLEQLAAALDDFRYRVLASDVSYDEQGVLVLGLRLEGSNPAFQQGRQVNLNIRLEEDIPALLTSLQLSGQVSDLIRKRIEQRYMQRGSP</sequence>
<comment type="caution">
    <text evidence="1">The sequence shown here is derived from an EMBL/GenBank/DDBJ whole genome shotgun (WGS) entry which is preliminary data.</text>
</comment>
<organism evidence="1 2">
    <name type="scientific">Halopseudomonas pertucinogena</name>
    <dbReference type="NCBI Taxonomy" id="86175"/>
    <lineage>
        <taxon>Bacteria</taxon>
        <taxon>Pseudomonadati</taxon>
        <taxon>Pseudomonadota</taxon>
        <taxon>Gammaproteobacteria</taxon>
        <taxon>Pseudomonadales</taxon>
        <taxon>Pseudomonadaceae</taxon>
        <taxon>Halopseudomonas</taxon>
    </lineage>
</organism>
<accession>A0ABQ2CUS2</accession>
<dbReference type="RefSeq" id="WP_188637135.1">
    <property type="nucleotide sequence ID" value="NZ_BMNN01000007.1"/>
</dbReference>
<reference evidence="2" key="1">
    <citation type="journal article" date="2019" name="Int. J. Syst. Evol. Microbiol.">
        <title>The Global Catalogue of Microorganisms (GCM) 10K type strain sequencing project: providing services to taxonomists for standard genome sequencing and annotation.</title>
        <authorList>
            <consortium name="The Broad Institute Genomics Platform"/>
            <consortium name="The Broad Institute Genome Sequencing Center for Infectious Disease"/>
            <person name="Wu L."/>
            <person name="Ma J."/>
        </authorList>
    </citation>
    <scope>NUCLEOTIDE SEQUENCE [LARGE SCALE GENOMIC DNA]</scope>
    <source>
        <strain evidence="2">JCM 11590</strain>
    </source>
</reference>